<feature type="domain" description="IBB" evidence="7">
    <location>
        <begin position="1"/>
        <end position="60"/>
    </location>
</feature>
<evidence type="ECO:0000256" key="1">
    <source>
        <dbReference type="ARBA" id="ARBA00010394"/>
    </source>
</evidence>
<dbReference type="STRING" id="6412.T1FEK8"/>
<dbReference type="GO" id="GO:0006607">
    <property type="term" value="P:NLS-bearing protein import into nucleus"/>
    <property type="evidence" value="ECO:0000318"/>
    <property type="project" value="GO_Central"/>
</dbReference>
<evidence type="ECO:0000256" key="3">
    <source>
        <dbReference type="ARBA" id="ARBA00022737"/>
    </source>
</evidence>
<dbReference type="Pfam" id="PF16186">
    <property type="entry name" value="Arm_3"/>
    <property type="match status" value="1"/>
</dbReference>
<evidence type="ECO:0000256" key="6">
    <source>
        <dbReference type="PROSITE-ProRule" id="PRU00259"/>
    </source>
</evidence>
<dbReference type="CTD" id="20207257"/>
<dbReference type="Gene3D" id="1.20.5.690">
    <property type="entry name" value="Importin-alpha, importin-beta-binding domain"/>
    <property type="match status" value="1"/>
</dbReference>
<comment type="similarity">
    <text evidence="1 5">Belongs to the importin alpha family.</text>
</comment>
<reference evidence="8 10" key="2">
    <citation type="journal article" date="2013" name="Nature">
        <title>Insights into bilaterian evolution from three spiralian genomes.</title>
        <authorList>
            <person name="Simakov O."/>
            <person name="Marletaz F."/>
            <person name="Cho S.J."/>
            <person name="Edsinger-Gonzales E."/>
            <person name="Havlak P."/>
            <person name="Hellsten U."/>
            <person name="Kuo D.H."/>
            <person name="Larsson T."/>
            <person name="Lv J."/>
            <person name="Arendt D."/>
            <person name="Savage R."/>
            <person name="Osoegawa K."/>
            <person name="de Jong P."/>
            <person name="Grimwood J."/>
            <person name="Chapman J.A."/>
            <person name="Shapiro H."/>
            <person name="Aerts A."/>
            <person name="Otillar R.P."/>
            <person name="Terry A.Y."/>
            <person name="Boore J.L."/>
            <person name="Grigoriev I.V."/>
            <person name="Lindberg D.R."/>
            <person name="Seaver E.C."/>
            <person name="Weisblat D.A."/>
            <person name="Putnam N.H."/>
            <person name="Rokhsar D.S."/>
        </authorList>
    </citation>
    <scope>NUCLEOTIDE SEQUENCE</scope>
</reference>
<dbReference type="FunFam" id="1.25.10.10:FF:000013">
    <property type="entry name" value="Importin subunit alpha"/>
    <property type="match status" value="1"/>
</dbReference>
<dbReference type="InParanoid" id="T1FEK8"/>
<dbReference type="GO" id="GO:0008139">
    <property type="term" value="F:nuclear localization sequence binding"/>
    <property type="evidence" value="ECO:0000318"/>
    <property type="project" value="GO_Central"/>
</dbReference>
<dbReference type="InterPro" id="IPR000225">
    <property type="entry name" value="Armadillo"/>
</dbReference>
<keyword evidence="10" id="KW-1185">Reference proteome</keyword>
<dbReference type="InterPro" id="IPR024931">
    <property type="entry name" value="Importin_alpha"/>
</dbReference>
<dbReference type="eggNOG" id="KOG0166">
    <property type="taxonomic scope" value="Eukaryota"/>
</dbReference>
<dbReference type="GO" id="GO:0005654">
    <property type="term" value="C:nucleoplasm"/>
    <property type="evidence" value="ECO:0000318"/>
    <property type="project" value="GO_Central"/>
</dbReference>
<gene>
    <name evidence="9" type="primary">20207257</name>
    <name evidence="8" type="ORF">HELRODRAFT_179343</name>
</gene>
<dbReference type="Pfam" id="PF01749">
    <property type="entry name" value="IBB"/>
    <property type="match status" value="1"/>
</dbReference>
<reference evidence="10" key="1">
    <citation type="submission" date="2012-12" db="EMBL/GenBank/DDBJ databases">
        <authorList>
            <person name="Hellsten U."/>
            <person name="Grimwood J."/>
            <person name="Chapman J.A."/>
            <person name="Shapiro H."/>
            <person name="Aerts A."/>
            <person name="Otillar R.P."/>
            <person name="Terry A.Y."/>
            <person name="Boore J.L."/>
            <person name="Simakov O."/>
            <person name="Marletaz F."/>
            <person name="Cho S.-J."/>
            <person name="Edsinger-Gonzales E."/>
            <person name="Havlak P."/>
            <person name="Kuo D.-H."/>
            <person name="Larsson T."/>
            <person name="Lv J."/>
            <person name="Arendt D."/>
            <person name="Savage R."/>
            <person name="Osoegawa K."/>
            <person name="de Jong P."/>
            <person name="Lindberg D.R."/>
            <person name="Seaver E.C."/>
            <person name="Weisblat D.A."/>
            <person name="Putnam N.H."/>
            <person name="Grigoriev I.V."/>
            <person name="Rokhsar D.S."/>
        </authorList>
    </citation>
    <scope>NUCLEOTIDE SEQUENCE</scope>
</reference>
<evidence type="ECO:0000313" key="9">
    <source>
        <dbReference type="EnsemblMetazoa" id="HelroP179343"/>
    </source>
</evidence>
<evidence type="ECO:0000313" key="10">
    <source>
        <dbReference type="Proteomes" id="UP000015101"/>
    </source>
</evidence>
<dbReference type="PROSITE" id="PS50176">
    <property type="entry name" value="ARM_REPEAT"/>
    <property type="match status" value="3"/>
</dbReference>
<dbReference type="Proteomes" id="UP000015101">
    <property type="component" value="Unassembled WGS sequence"/>
</dbReference>
<dbReference type="SMART" id="SM00185">
    <property type="entry name" value="ARM"/>
    <property type="match status" value="8"/>
</dbReference>
<dbReference type="InterPro" id="IPR011989">
    <property type="entry name" value="ARM-like"/>
</dbReference>
<dbReference type="OrthoDB" id="29145at2759"/>
<dbReference type="InterPro" id="IPR036975">
    <property type="entry name" value="Importin-a_IBB_sf"/>
</dbReference>
<dbReference type="EMBL" id="KB097519">
    <property type="protein sequence ID" value="ESN95565.1"/>
    <property type="molecule type" value="Genomic_DNA"/>
</dbReference>
<dbReference type="Pfam" id="PF00514">
    <property type="entry name" value="Arm"/>
    <property type="match status" value="8"/>
</dbReference>
<evidence type="ECO:0000256" key="5">
    <source>
        <dbReference type="PIRNR" id="PIRNR005673"/>
    </source>
</evidence>
<protein>
    <recommendedName>
        <fullName evidence="5">Importin subunit alpha</fullName>
    </recommendedName>
</protein>
<dbReference type="GO" id="GO:0061608">
    <property type="term" value="F:nuclear import signal receptor activity"/>
    <property type="evidence" value="ECO:0000318"/>
    <property type="project" value="GO_Central"/>
</dbReference>
<dbReference type="GO" id="GO:0005737">
    <property type="term" value="C:cytoplasm"/>
    <property type="evidence" value="ECO:0007669"/>
    <property type="project" value="InterPro"/>
</dbReference>
<organism evidence="9 10">
    <name type="scientific">Helobdella robusta</name>
    <name type="common">Californian leech</name>
    <dbReference type="NCBI Taxonomy" id="6412"/>
    <lineage>
        <taxon>Eukaryota</taxon>
        <taxon>Metazoa</taxon>
        <taxon>Spiralia</taxon>
        <taxon>Lophotrochozoa</taxon>
        <taxon>Annelida</taxon>
        <taxon>Clitellata</taxon>
        <taxon>Hirudinea</taxon>
        <taxon>Rhynchobdellida</taxon>
        <taxon>Glossiphoniidae</taxon>
        <taxon>Helobdella</taxon>
    </lineage>
</organism>
<dbReference type="EMBL" id="AMQM01006813">
    <property type="status" value="NOT_ANNOTATED_CDS"/>
    <property type="molecule type" value="Genomic_DNA"/>
</dbReference>
<dbReference type="PROSITE" id="PS51214">
    <property type="entry name" value="IBB"/>
    <property type="match status" value="1"/>
</dbReference>
<keyword evidence="2 5" id="KW-0813">Transport</keyword>
<accession>T1FEK8</accession>
<dbReference type="SUPFAM" id="SSF48371">
    <property type="entry name" value="ARM repeat"/>
    <property type="match status" value="1"/>
</dbReference>
<dbReference type="GO" id="GO:0005634">
    <property type="term" value="C:nucleus"/>
    <property type="evidence" value="ECO:0000318"/>
    <property type="project" value="GO_Central"/>
</dbReference>
<dbReference type="RefSeq" id="XP_009026428.1">
    <property type="nucleotide sequence ID" value="XM_009028180.1"/>
</dbReference>
<dbReference type="GeneID" id="20207257"/>
<dbReference type="FunCoup" id="T1FEK8">
    <property type="interactions" value="1552"/>
</dbReference>
<proteinExistence type="inferred from homology"/>
<evidence type="ECO:0000259" key="7">
    <source>
        <dbReference type="PROSITE" id="PS51214"/>
    </source>
</evidence>
<keyword evidence="4 5" id="KW-0653">Protein transport</keyword>
<evidence type="ECO:0000256" key="4">
    <source>
        <dbReference type="ARBA" id="ARBA00022927"/>
    </source>
</evidence>
<dbReference type="OMA" id="EMIQMLY"/>
<feature type="repeat" description="ARM" evidence="6">
    <location>
        <begin position="119"/>
        <end position="162"/>
    </location>
</feature>
<dbReference type="EnsemblMetazoa" id="HelroT179343">
    <property type="protein sequence ID" value="HelroP179343"/>
    <property type="gene ID" value="HelroG179343"/>
</dbReference>
<evidence type="ECO:0000256" key="2">
    <source>
        <dbReference type="ARBA" id="ARBA00022448"/>
    </source>
</evidence>
<reference evidence="9" key="3">
    <citation type="submission" date="2015-06" db="UniProtKB">
        <authorList>
            <consortium name="EnsemblMetazoa"/>
        </authorList>
    </citation>
    <scope>IDENTIFICATION</scope>
</reference>
<feature type="repeat" description="ARM" evidence="6">
    <location>
        <begin position="162"/>
        <end position="190"/>
    </location>
</feature>
<sequence length="550" mass="61018">MDESDVSTSGSNRLKAYKYKGRDVELLRRGREEEGLQLRKQKKDQLIFKKRNVDIVPEDNISPVQEAHITSNFTNTITEDMLKLLFSEDQEQQLDATQKFRKLLSKEPNPPIDTVIGAGIVPRFVQLLQTHNNSALQFEAAWALTNIASGSSNQTRAVIESGAVPVFIQLLNSPHEDVQEQAVWALGNVAGDSPECRDYVIMEGILYHLLHLLGTTTKMSMLRNAVWCLSNLCRGKNPPPDFTKVSTALPLLARLLFNTDHDVLADACWALSYLSDGPNEKIQAVIEAGVVRRLVELLAHTSQGVVSAALRAVGNIVTGDDVQTQLVLNCSVLPSLIHLLGSSKESIRKEVCWTISNITAGNRNQIQAVIEANIFPILIQIMSKAEFKTRKEAAWAITNAASGGSFEQIQYLVNLGCIPPLCDLLGVVDTKIIQLALNGLEHILKAGDLEAKQRGTTHVYPVLIEECYGLDKIEFLQNHENQEIYLKAFTMIERYFGSEDDDPNVAQPHFDIHENQFHFMAPDNLAATTTTILVILAIKTTTKLGFTTVQ</sequence>
<dbReference type="InterPro" id="IPR016024">
    <property type="entry name" value="ARM-type_fold"/>
</dbReference>
<keyword evidence="3" id="KW-0677">Repeat</keyword>
<dbReference type="Gene3D" id="1.25.10.10">
    <property type="entry name" value="Leucine-rich Repeat Variant"/>
    <property type="match status" value="1"/>
</dbReference>
<dbReference type="AlphaFoldDB" id="T1FEK8"/>
<name>T1FEK8_HELRO</name>
<dbReference type="InterPro" id="IPR002652">
    <property type="entry name" value="Importin-a_IBB"/>
</dbReference>
<dbReference type="InterPro" id="IPR032413">
    <property type="entry name" value="Arm_3"/>
</dbReference>
<dbReference type="HOGENOM" id="CLU_018084_6_0_1"/>
<dbReference type="KEGG" id="hro:HELRODRAFT_179343"/>
<evidence type="ECO:0000313" key="8">
    <source>
        <dbReference type="EMBL" id="ESN95565.1"/>
    </source>
</evidence>
<dbReference type="PANTHER" id="PTHR23316">
    <property type="entry name" value="IMPORTIN ALPHA"/>
    <property type="match status" value="1"/>
</dbReference>
<dbReference type="PIRSF" id="PIRSF005673">
    <property type="entry name" value="Importin_alpha"/>
    <property type="match status" value="1"/>
</dbReference>
<feature type="repeat" description="ARM" evidence="6">
    <location>
        <begin position="247"/>
        <end position="289"/>
    </location>
</feature>